<dbReference type="InterPro" id="IPR007159">
    <property type="entry name" value="SpoVT-AbrB_dom"/>
</dbReference>
<feature type="region of interest" description="Disordered" evidence="2">
    <location>
        <begin position="1"/>
        <end position="27"/>
    </location>
</feature>
<evidence type="ECO:0000313" key="4">
    <source>
        <dbReference type="EMBL" id="AYG02479.1"/>
    </source>
</evidence>
<dbReference type="Gene3D" id="2.10.260.10">
    <property type="match status" value="1"/>
</dbReference>
<dbReference type="GO" id="GO:0003677">
    <property type="term" value="F:DNA binding"/>
    <property type="evidence" value="ECO:0007669"/>
    <property type="project" value="UniProtKB-UniRule"/>
</dbReference>
<evidence type="ECO:0000259" key="3">
    <source>
        <dbReference type="PROSITE" id="PS51740"/>
    </source>
</evidence>
<dbReference type="EMBL" id="CP032624">
    <property type="protein sequence ID" value="AYG02479.1"/>
    <property type="molecule type" value="Genomic_DNA"/>
</dbReference>
<keyword evidence="5" id="KW-1185">Reference proteome</keyword>
<dbReference type="OrthoDB" id="9795766at2"/>
<accession>A0A387BMQ2</accession>
<dbReference type="KEGG" id="gry:D7I44_02350"/>
<organism evidence="4 5">
    <name type="scientific">Gryllotalpicola protaetiae</name>
    <dbReference type="NCBI Taxonomy" id="2419771"/>
    <lineage>
        <taxon>Bacteria</taxon>
        <taxon>Bacillati</taxon>
        <taxon>Actinomycetota</taxon>
        <taxon>Actinomycetes</taxon>
        <taxon>Micrococcales</taxon>
        <taxon>Microbacteriaceae</taxon>
        <taxon>Gryllotalpicola</taxon>
    </lineage>
</organism>
<dbReference type="InterPro" id="IPR037914">
    <property type="entry name" value="SpoVT-AbrB_sf"/>
</dbReference>
<sequence length="168" mass="18854">MGDERHVARPHPDQESDRRVDREHAHTGCAQTTRHLRTVPSCSRVRNAHLRVWRVYPSTGRPRPDPSTIRRSAQRLQHGGRIAFPYLQCGHMRGKLVKIGNSQGVRIPKALIEQAGLTGDIEFTLLPDGILISPLEEHDSGNLFIFAGKSALEELNTPEEDAAWAFLQ</sequence>
<gene>
    <name evidence="4" type="ORF">D7I44_02350</name>
</gene>
<dbReference type="AlphaFoldDB" id="A0A387BMQ2"/>
<evidence type="ECO:0000256" key="2">
    <source>
        <dbReference type="SAM" id="MobiDB-lite"/>
    </source>
</evidence>
<feature type="domain" description="SpoVT-AbrB" evidence="3">
    <location>
        <begin position="94"/>
        <end position="137"/>
    </location>
</feature>
<dbReference type="Proteomes" id="UP000275069">
    <property type="component" value="Chromosome"/>
</dbReference>
<dbReference type="PROSITE" id="PS51740">
    <property type="entry name" value="SPOVT_ABRB"/>
    <property type="match status" value="1"/>
</dbReference>
<evidence type="ECO:0000313" key="5">
    <source>
        <dbReference type="Proteomes" id="UP000275069"/>
    </source>
</evidence>
<evidence type="ECO:0000256" key="1">
    <source>
        <dbReference type="PROSITE-ProRule" id="PRU01076"/>
    </source>
</evidence>
<dbReference type="SUPFAM" id="SSF89447">
    <property type="entry name" value="AbrB/MazE/MraZ-like"/>
    <property type="match status" value="1"/>
</dbReference>
<proteinExistence type="predicted"/>
<dbReference type="Pfam" id="PF04014">
    <property type="entry name" value="MazE_antitoxin"/>
    <property type="match status" value="1"/>
</dbReference>
<keyword evidence="1 4" id="KW-0238">DNA-binding</keyword>
<protein>
    <submittedName>
        <fullName evidence="4">AbrB/MazE/SpoVT family DNA-binding domain-containing protein</fullName>
    </submittedName>
</protein>
<reference evidence="4 5" key="1">
    <citation type="submission" date="2018-09" db="EMBL/GenBank/DDBJ databases">
        <title>Genome sequencing of strain 2DFW10M-5.</title>
        <authorList>
            <person name="Heo J."/>
            <person name="Kim S.-J."/>
            <person name="Kwon S.-W."/>
        </authorList>
    </citation>
    <scope>NUCLEOTIDE SEQUENCE [LARGE SCALE GENOMIC DNA]</scope>
    <source>
        <strain evidence="4 5">2DFW10M-5</strain>
    </source>
</reference>
<name>A0A387BMQ2_9MICO</name>
<feature type="compositionally biased region" description="Basic and acidic residues" evidence="2">
    <location>
        <begin position="1"/>
        <end position="26"/>
    </location>
</feature>
<dbReference type="SMART" id="SM00966">
    <property type="entry name" value="SpoVT_AbrB"/>
    <property type="match status" value="1"/>
</dbReference>